<feature type="region of interest" description="Disordered" evidence="1">
    <location>
        <begin position="467"/>
        <end position="492"/>
    </location>
</feature>
<sequence>MVYTFPLRNTPVLVSCSSSPAVLPCRLFIKYSPNHNQAAIILSLSTHTHAFDDAQNFDLTYNADNLVPGGTFLGPAPSDLAYDQLSSIARRTTSTTFRILSLTLYTPCPIRCLPSTGCIAPKPGHAAAFRRLRDLASSTEVRVVFDGNWVQEQQYAALYRLVNHPDRLAGIPASHYQGALSREVDWTAFGPVNDDRPEAPPEAPPRYDQVSTKRRRPTWSTTSPPQSPTKRERAVSPTPRVEPPLLPDWGSPTEKGTSTEPDSPIPRRQLLPYTNVPDPDEATKATLEALLPDALDKIMPNVLARAFAVPRPSTSDPLATGSICSLINARIASDVKSYLQPLHTKAIEEACTNTVRQMSAEFITRISAEKLKEVLRSTLDNAFDLRADADYQFFAELDEHKLDMTIAKDEGLEEIRRELDNQREDVLATAAEVVVQSGADLQKQADEAWNSAKRALSLQKAMLVQRRKVSEQEHGRRPAGHGRGQRATSVPL</sequence>
<gene>
    <name evidence="2" type="ORF">P171DRAFT_37</name>
</gene>
<evidence type="ECO:0000256" key="1">
    <source>
        <dbReference type="SAM" id="MobiDB-lite"/>
    </source>
</evidence>
<name>A0A9P4PVU1_9PLEO</name>
<evidence type="ECO:0000313" key="3">
    <source>
        <dbReference type="Proteomes" id="UP000799764"/>
    </source>
</evidence>
<organism evidence="2 3">
    <name type="scientific">Karstenula rhodostoma CBS 690.94</name>
    <dbReference type="NCBI Taxonomy" id="1392251"/>
    <lineage>
        <taxon>Eukaryota</taxon>
        <taxon>Fungi</taxon>
        <taxon>Dikarya</taxon>
        <taxon>Ascomycota</taxon>
        <taxon>Pezizomycotina</taxon>
        <taxon>Dothideomycetes</taxon>
        <taxon>Pleosporomycetidae</taxon>
        <taxon>Pleosporales</taxon>
        <taxon>Massarineae</taxon>
        <taxon>Didymosphaeriaceae</taxon>
        <taxon>Karstenula</taxon>
    </lineage>
</organism>
<dbReference type="OrthoDB" id="3737134at2759"/>
<dbReference type="EMBL" id="MU001492">
    <property type="protein sequence ID" value="KAF2451157.1"/>
    <property type="molecule type" value="Genomic_DNA"/>
</dbReference>
<dbReference type="Proteomes" id="UP000799764">
    <property type="component" value="Unassembled WGS sequence"/>
</dbReference>
<keyword evidence="3" id="KW-1185">Reference proteome</keyword>
<reference evidence="2" key="1">
    <citation type="journal article" date="2020" name="Stud. Mycol.">
        <title>101 Dothideomycetes genomes: a test case for predicting lifestyles and emergence of pathogens.</title>
        <authorList>
            <person name="Haridas S."/>
            <person name="Albert R."/>
            <person name="Binder M."/>
            <person name="Bloem J."/>
            <person name="Labutti K."/>
            <person name="Salamov A."/>
            <person name="Andreopoulos B."/>
            <person name="Baker S."/>
            <person name="Barry K."/>
            <person name="Bills G."/>
            <person name="Bluhm B."/>
            <person name="Cannon C."/>
            <person name="Castanera R."/>
            <person name="Culley D."/>
            <person name="Daum C."/>
            <person name="Ezra D."/>
            <person name="Gonzalez J."/>
            <person name="Henrissat B."/>
            <person name="Kuo A."/>
            <person name="Liang C."/>
            <person name="Lipzen A."/>
            <person name="Lutzoni F."/>
            <person name="Magnuson J."/>
            <person name="Mondo S."/>
            <person name="Nolan M."/>
            <person name="Ohm R."/>
            <person name="Pangilinan J."/>
            <person name="Park H.-J."/>
            <person name="Ramirez L."/>
            <person name="Alfaro M."/>
            <person name="Sun H."/>
            <person name="Tritt A."/>
            <person name="Yoshinaga Y."/>
            <person name="Zwiers L.-H."/>
            <person name="Turgeon B."/>
            <person name="Goodwin S."/>
            <person name="Spatafora J."/>
            <person name="Crous P."/>
            <person name="Grigoriev I."/>
        </authorList>
    </citation>
    <scope>NUCLEOTIDE SEQUENCE</scope>
    <source>
        <strain evidence="2">CBS 690.94</strain>
    </source>
</reference>
<evidence type="ECO:0000313" key="2">
    <source>
        <dbReference type="EMBL" id="KAF2451157.1"/>
    </source>
</evidence>
<protein>
    <submittedName>
        <fullName evidence="2">Uncharacterized protein</fullName>
    </submittedName>
</protein>
<proteinExistence type="predicted"/>
<dbReference type="AlphaFoldDB" id="A0A9P4PVU1"/>
<feature type="region of interest" description="Disordered" evidence="1">
    <location>
        <begin position="190"/>
        <end position="276"/>
    </location>
</feature>
<comment type="caution">
    <text evidence="2">The sequence shown here is derived from an EMBL/GenBank/DDBJ whole genome shotgun (WGS) entry which is preliminary data.</text>
</comment>
<accession>A0A9P4PVU1</accession>